<dbReference type="Gene3D" id="3.40.50.1820">
    <property type="entry name" value="alpha/beta hydrolase"/>
    <property type="match status" value="1"/>
</dbReference>
<proteinExistence type="predicted"/>
<evidence type="ECO:0000256" key="4">
    <source>
        <dbReference type="ARBA" id="ARBA00022824"/>
    </source>
</evidence>
<protein>
    <recommendedName>
        <fullName evidence="9">DUF676 domain-containing protein</fullName>
    </recommendedName>
</protein>
<accession>A0A1F5L8E4</accession>
<keyword evidence="4" id="KW-0256">Endoplasmic reticulum</keyword>
<name>A0A1F5L8E4_PENAI</name>
<evidence type="ECO:0000256" key="3">
    <source>
        <dbReference type="ARBA" id="ARBA00004370"/>
    </source>
</evidence>
<evidence type="ECO:0000256" key="2">
    <source>
        <dbReference type="ARBA" id="ARBA00004240"/>
    </source>
</evidence>
<dbReference type="PANTHER" id="PTHR48182">
    <property type="entry name" value="PROTEIN SERAC1"/>
    <property type="match status" value="1"/>
</dbReference>
<evidence type="ECO:0000256" key="5">
    <source>
        <dbReference type="ARBA" id="ARBA00023128"/>
    </source>
</evidence>
<organism evidence="7 8">
    <name type="scientific">Penicillium arizonense</name>
    <dbReference type="NCBI Taxonomy" id="1835702"/>
    <lineage>
        <taxon>Eukaryota</taxon>
        <taxon>Fungi</taxon>
        <taxon>Dikarya</taxon>
        <taxon>Ascomycota</taxon>
        <taxon>Pezizomycotina</taxon>
        <taxon>Eurotiomycetes</taxon>
        <taxon>Eurotiomycetidae</taxon>
        <taxon>Eurotiales</taxon>
        <taxon>Aspergillaceae</taxon>
        <taxon>Penicillium</taxon>
    </lineage>
</organism>
<dbReference type="GO" id="GO:0017000">
    <property type="term" value="P:antibiotic biosynthetic process"/>
    <property type="evidence" value="ECO:0007669"/>
    <property type="project" value="UniProtKB-ARBA"/>
</dbReference>
<dbReference type="GO" id="GO:0016020">
    <property type="term" value="C:membrane"/>
    <property type="evidence" value="ECO:0007669"/>
    <property type="project" value="UniProtKB-SubCell"/>
</dbReference>
<keyword evidence="8" id="KW-1185">Reference proteome</keyword>
<dbReference type="GO" id="GO:0072330">
    <property type="term" value="P:monocarboxylic acid biosynthetic process"/>
    <property type="evidence" value="ECO:0007669"/>
    <property type="project" value="UniProtKB-ARBA"/>
</dbReference>
<evidence type="ECO:0000256" key="1">
    <source>
        <dbReference type="ARBA" id="ARBA00004173"/>
    </source>
</evidence>
<evidence type="ECO:0000313" key="7">
    <source>
        <dbReference type="EMBL" id="OGE49493.1"/>
    </source>
</evidence>
<comment type="caution">
    <text evidence="7">The sequence shown here is derived from an EMBL/GenBank/DDBJ whole genome shotgun (WGS) entry which is preliminary data.</text>
</comment>
<evidence type="ECO:0008006" key="9">
    <source>
        <dbReference type="Google" id="ProtNLM"/>
    </source>
</evidence>
<keyword evidence="6" id="KW-0472">Membrane</keyword>
<dbReference type="EMBL" id="LXJU01000021">
    <property type="protein sequence ID" value="OGE49493.1"/>
    <property type="molecule type" value="Genomic_DNA"/>
</dbReference>
<sequence length="340" mass="37116">MKVIKVRLRRSSTDQNLFSTEGAIGMEILSDPSISSLDIVFVHGLTGNRETTWTHKKGTCWPQDLLVPDFPAARIMTFGYDVDVAGLSTITSSNRLHDHGQSLAYALVSQREKCCTRPILFIAHGFGGLVCQQALILSTQVDGLWQISYYAIGIIFMGTPHHGSSLASHGERLARYINASYRAKKETVGTNPVPNDLQRVGTGFQSMLRRGDISLEVFCFYETKQMNDAVGRIVEEDSAVLRDYKNCSIEANHFNMAKFSGRLDAGYEHIQTLIASLTATSRKENEAAITGTSNQASVGSSINSSCPGSPSSTNYTLHGHTGYNAFQGASSTGFSNFTFT</sequence>
<comment type="subcellular location">
    <subcellularLocation>
        <location evidence="2">Endoplasmic reticulum</location>
    </subcellularLocation>
    <subcellularLocation>
        <location evidence="3">Membrane</location>
    </subcellularLocation>
    <subcellularLocation>
        <location evidence="1">Mitochondrion</location>
    </subcellularLocation>
</comment>
<dbReference type="InterPro" id="IPR029058">
    <property type="entry name" value="AB_hydrolase_fold"/>
</dbReference>
<dbReference type="RefSeq" id="XP_022484944.1">
    <property type="nucleotide sequence ID" value="XM_022635156.1"/>
</dbReference>
<dbReference type="GO" id="GO:0005783">
    <property type="term" value="C:endoplasmic reticulum"/>
    <property type="evidence" value="ECO:0007669"/>
    <property type="project" value="UniProtKB-SubCell"/>
</dbReference>
<dbReference type="InterPro" id="IPR052374">
    <property type="entry name" value="SERAC1"/>
</dbReference>
<dbReference type="Proteomes" id="UP000177622">
    <property type="component" value="Unassembled WGS sequence"/>
</dbReference>
<dbReference type="PANTHER" id="PTHR48182:SF2">
    <property type="entry name" value="PROTEIN SERAC1"/>
    <property type="match status" value="1"/>
</dbReference>
<dbReference type="AlphaFoldDB" id="A0A1F5L8E4"/>
<dbReference type="SUPFAM" id="SSF53474">
    <property type="entry name" value="alpha/beta-Hydrolases"/>
    <property type="match status" value="1"/>
</dbReference>
<evidence type="ECO:0000313" key="8">
    <source>
        <dbReference type="Proteomes" id="UP000177622"/>
    </source>
</evidence>
<reference evidence="7 8" key="1">
    <citation type="journal article" date="2016" name="Sci. Rep.">
        <title>Penicillium arizonense, a new, genome sequenced fungal species, reveals a high chemical diversity in secreted metabolites.</title>
        <authorList>
            <person name="Grijseels S."/>
            <person name="Nielsen J.C."/>
            <person name="Randelovic M."/>
            <person name="Nielsen J."/>
            <person name="Nielsen K.F."/>
            <person name="Workman M."/>
            <person name="Frisvad J.C."/>
        </authorList>
    </citation>
    <scope>NUCLEOTIDE SEQUENCE [LARGE SCALE GENOMIC DNA]</scope>
    <source>
        <strain evidence="7 8">CBS 141311</strain>
    </source>
</reference>
<keyword evidence="5" id="KW-0496">Mitochondrion</keyword>
<evidence type="ECO:0000256" key="6">
    <source>
        <dbReference type="ARBA" id="ARBA00023136"/>
    </source>
</evidence>
<dbReference type="OrthoDB" id="427518at2759"/>
<gene>
    <name evidence="7" type="ORF">PENARI_c021G01571</name>
</gene>
<dbReference type="GeneID" id="34579890"/>
<dbReference type="GO" id="GO:0005739">
    <property type="term" value="C:mitochondrion"/>
    <property type="evidence" value="ECO:0007669"/>
    <property type="project" value="UniProtKB-SubCell"/>
</dbReference>